<protein>
    <submittedName>
        <fullName evidence="2">Uncharacterized protein</fullName>
    </submittedName>
</protein>
<proteinExistence type="predicted"/>
<feature type="compositionally biased region" description="Basic and acidic residues" evidence="1">
    <location>
        <begin position="47"/>
        <end position="56"/>
    </location>
</feature>
<organism evidence="2 3">
    <name type="scientific">Hemibagrus wyckioides</name>
    <dbReference type="NCBI Taxonomy" id="337641"/>
    <lineage>
        <taxon>Eukaryota</taxon>
        <taxon>Metazoa</taxon>
        <taxon>Chordata</taxon>
        <taxon>Craniata</taxon>
        <taxon>Vertebrata</taxon>
        <taxon>Euteleostomi</taxon>
        <taxon>Actinopterygii</taxon>
        <taxon>Neopterygii</taxon>
        <taxon>Teleostei</taxon>
        <taxon>Ostariophysi</taxon>
        <taxon>Siluriformes</taxon>
        <taxon>Bagridae</taxon>
        <taxon>Hemibagrus</taxon>
    </lineage>
</organism>
<evidence type="ECO:0000256" key="1">
    <source>
        <dbReference type="SAM" id="MobiDB-lite"/>
    </source>
</evidence>
<sequence length="74" mass="8172">MDHSAARNRGGGHGKELERNEIASSLQNGAENHKSTLGRGPGRRVTSRREHALSKQDKNLVNAVVFGCEVFRFE</sequence>
<accession>A0A9D3SB18</accession>
<dbReference type="Proteomes" id="UP000824219">
    <property type="component" value="Linkage Group LG23"/>
</dbReference>
<keyword evidence="3" id="KW-1185">Reference proteome</keyword>
<name>A0A9D3SB18_9TELE</name>
<gene>
    <name evidence="2" type="ORF">KOW79_019011</name>
</gene>
<dbReference type="AlphaFoldDB" id="A0A9D3SB18"/>
<comment type="caution">
    <text evidence="2">The sequence shown here is derived from an EMBL/GenBank/DDBJ whole genome shotgun (WGS) entry which is preliminary data.</text>
</comment>
<evidence type="ECO:0000313" key="2">
    <source>
        <dbReference type="EMBL" id="KAG7317976.1"/>
    </source>
</evidence>
<feature type="region of interest" description="Disordered" evidence="1">
    <location>
        <begin position="1"/>
        <end position="56"/>
    </location>
</feature>
<reference evidence="2 3" key="1">
    <citation type="submission" date="2021-06" db="EMBL/GenBank/DDBJ databases">
        <title>Chromosome-level genome assembly of the red-tail catfish (Hemibagrus wyckioides).</title>
        <authorList>
            <person name="Shao F."/>
        </authorList>
    </citation>
    <scope>NUCLEOTIDE SEQUENCE [LARGE SCALE GENOMIC DNA]</scope>
    <source>
        <strain evidence="2">EC202008001</strain>
        <tissue evidence="2">Blood</tissue>
    </source>
</reference>
<dbReference type="EMBL" id="JAHKSW010000023">
    <property type="protein sequence ID" value="KAG7317976.1"/>
    <property type="molecule type" value="Genomic_DNA"/>
</dbReference>
<evidence type="ECO:0000313" key="3">
    <source>
        <dbReference type="Proteomes" id="UP000824219"/>
    </source>
</evidence>